<gene>
    <name evidence="2" type="ORF">BRYFOR_06863</name>
</gene>
<keyword evidence="1" id="KW-0472">Membrane</keyword>
<keyword evidence="1" id="KW-1133">Transmembrane helix</keyword>
<organism evidence="2 3">
    <name type="scientific">Marvinbryantia formatexigens DSM 14469</name>
    <dbReference type="NCBI Taxonomy" id="478749"/>
    <lineage>
        <taxon>Bacteria</taxon>
        <taxon>Bacillati</taxon>
        <taxon>Bacillota</taxon>
        <taxon>Clostridia</taxon>
        <taxon>Lachnospirales</taxon>
        <taxon>Lachnospiraceae</taxon>
        <taxon>Marvinbryantia</taxon>
    </lineage>
</organism>
<protein>
    <submittedName>
        <fullName evidence="2">Uncharacterized protein</fullName>
    </submittedName>
</protein>
<dbReference type="EMBL" id="ACCL02000007">
    <property type="protein sequence ID" value="EET61218.1"/>
    <property type="molecule type" value="Genomic_DNA"/>
</dbReference>
<comment type="caution">
    <text evidence="2">The sequence shown here is derived from an EMBL/GenBank/DDBJ whole genome shotgun (WGS) entry which is preliminary data.</text>
</comment>
<reference evidence="2" key="1">
    <citation type="submission" date="2009-07" db="EMBL/GenBank/DDBJ databases">
        <authorList>
            <person name="Weinstock G."/>
            <person name="Sodergren E."/>
            <person name="Clifton S."/>
            <person name="Fulton L."/>
            <person name="Fulton B."/>
            <person name="Courtney L."/>
            <person name="Fronick C."/>
            <person name="Harrison M."/>
            <person name="Strong C."/>
            <person name="Farmer C."/>
            <person name="Delahaunty K."/>
            <person name="Markovic C."/>
            <person name="Hall O."/>
            <person name="Minx P."/>
            <person name="Tomlinson C."/>
            <person name="Mitreva M."/>
            <person name="Nelson J."/>
            <person name="Hou S."/>
            <person name="Wollam A."/>
            <person name="Pepin K.H."/>
            <person name="Johnson M."/>
            <person name="Bhonagiri V."/>
            <person name="Nash W.E."/>
            <person name="Warren W."/>
            <person name="Chinwalla A."/>
            <person name="Mardis E.R."/>
            <person name="Wilson R.K."/>
        </authorList>
    </citation>
    <scope>NUCLEOTIDE SEQUENCE [LARGE SCALE GENOMIC DNA]</scope>
    <source>
        <strain evidence="2">DSM 14469</strain>
    </source>
</reference>
<keyword evidence="3" id="KW-1185">Reference proteome</keyword>
<keyword evidence="1" id="KW-0812">Transmembrane</keyword>
<proteinExistence type="predicted"/>
<evidence type="ECO:0000313" key="2">
    <source>
        <dbReference type="EMBL" id="EET61218.1"/>
    </source>
</evidence>
<dbReference type="Proteomes" id="UP000005561">
    <property type="component" value="Unassembled WGS sequence"/>
</dbReference>
<name>C6LE14_9FIRM</name>
<evidence type="ECO:0000313" key="3">
    <source>
        <dbReference type="Proteomes" id="UP000005561"/>
    </source>
</evidence>
<dbReference type="AlphaFoldDB" id="C6LE14"/>
<feature type="transmembrane region" description="Helical" evidence="1">
    <location>
        <begin position="34"/>
        <end position="52"/>
    </location>
</feature>
<accession>C6LE14</accession>
<sequence length="59" mass="7526">MQFIFFFSFFLQIIIDFSYYFRYTIKDRVFLCRAFSYFFSTYSFSFLIFPFFPELYFVL</sequence>
<feature type="transmembrane region" description="Helical" evidence="1">
    <location>
        <begin position="6"/>
        <end position="22"/>
    </location>
</feature>
<evidence type="ECO:0000256" key="1">
    <source>
        <dbReference type="SAM" id="Phobius"/>
    </source>
</evidence>